<feature type="chain" id="PRO_5012737818" evidence="1">
    <location>
        <begin position="23"/>
        <end position="311"/>
    </location>
</feature>
<dbReference type="Pfam" id="PF13557">
    <property type="entry name" value="Phenol_MetA_deg"/>
    <property type="match status" value="1"/>
</dbReference>
<keyword evidence="1" id="KW-0732">Signal</keyword>
<evidence type="ECO:0000313" key="2">
    <source>
        <dbReference type="EMBL" id="SNX29583.1"/>
    </source>
</evidence>
<dbReference type="OrthoDB" id="8639774at2"/>
<protein>
    <submittedName>
        <fullName evidence="2">Uncharacterized conserved protein</fullName>
    </submittedName>
</protein>
<evidence type="ECO:0000256" key="1">
    <source>
        <dbReference type="SAM" id="SignalP"/>
    </source>
</evidence>
<accession>A0A240E2V9</accession>
<proteinExistence type="predicted"/>
<evidence type="ECO:0000313" key="3">
    <source>
        <dbReference type="Proteomes" id="UP000218069"/>
    </source>
</evidence>
<gene>
    <name evidence="2" type="ORF">SAMN06295945_1963</name>
</gene>
<dbReference type="EMBL" id="OANS01000006">
    <property type="protein sequence ID" value="SNX29583.1"/>
    <property type="molecule type" value="Genomic_DNA"/>
</dbReference>
<keyword evidence="3" id="KW-1185">Reference proteome</keyword>
<reference evidence="3" key="1">
    <citation type="submission" date="2017-08" db="EMBL/GenBank/DDBJ databases">
        <authorList>
            <person name="Varghese N."/>
            <person name="Submissions S."/>
        </authorList>
    </citation>
    <scope>NUCLEOTIDE SEQUENCE [LARGE SCALE GENOMIC DNA]</scope>
    <source>
        <strain evidence="3">AP-Melu-1000-B4</strain>
    </source>
</reference>
<dbReference type="InterPro" id="IPR025737">
    <property type="entry name" value="FApF"/>
</dbReference>
<name>A0A240E2V9_9BURK</name>
<sequence>MNKCKRAMLASAFAIWLSDAQAMEQYEPQLPGATEGTAAGLMPPPGLYGSVQVYTMAYTLHNNAGQATRDYANNKVISPTLLWNSGKKIFGADYGVQIIQPFQHTNISGSNSGTTIPSNAQWGTFNTVLVPVILGWHLSNDFHIKTAVAVNLNNASSSLAKPPAVPSAGAGNGFSSIIPNFGVSWLGSNWNLSANLFYSFNQPNSATQYISGQLFQADYTIAKTLDRWTIGLGAFQANQITSDSGSGSTQTPYNCVANNGCKERRFGLGPMLSYSFDGGMTAQLIYNRDIVTVNAMGGPFFNFSLSTPLNF</sequence>
<organism evidence="2 3">
    <name type="scientific">Polynucleobacter meluiroseus</name>
    <dbReference type="NCBI Taxonomy" id="1938814"/>
    <lineage>
        <taxon>Bacteria</taxon>
        <taxon>Pseudomonadati</taxon>
        <taxon>Pseudomonadota</taxon>
        <taxon>Betaproteobacteria</taxon>
        <taxon>Burkholderiales</taxon>
        <taxon>Burkholderiaceae</taxon>
        <taxon>Polynucleobacter</taxon>
    </lineage>
</organism>
<dbReference type="RefSeq" id="WP_096674799.1">
    <property type="nucleotide sequence ID" value="NZ_OANS01000006.1"/>
</dbReference>
<feature type="signal peptide" evidence="1">
    <location>
        <begin position="1"/>
        <end position="22"/>
    </location>
</feature>
<dbReference type="AlphaFoldDB" id="A0A240E2V9"/>
<dbReference type="Proteomes" id="UP000218069">
    <property type="component" value="Unassembled WGS sequence"/>
</dbReference>